<feature type="region of interest" description="Disordered" evidence="6">
    <location>
        <begin position="524"/>
        <end position="547"/>
    </location>
</feature>
<evidence type="ECO:0000256" key="3">
    <source>
        <dbReference type="ARBA" id="ARBA00022827"/>
    </source>
</evidence>
<dbReference type="PRINTS" id="PR00420">
    <property type="entry name" value="RNGMNOXGNASE"/>
</dbReference>
<dbReference type="InterPro" id="IPR036188">
    <property type="entry name" value="FAD/NAD-bd_sf"/>
</dbReference>
<dbReference type="SUPFAM" id="SSF51905">
    <property type="entry name" value="FAD/NAD(P)-binding domain"/>
    <property type="match status" value="1"/>
</dbReference>
<dbReference type="GO" id="GO:0071949">
    <property type="term" value="F:FAD binding"/>
    <property type="evidence" value="ECO:0007669"/>
    <property type="project" value="InterPro"/>
</dbReference>
<evidence type="ECO:0000256" key="6">
    <source>
        <dbReference type="SAM" id="MobiDB-lite"/>
    </source>
</evidence>
<comment type="similarity">
    <text evidence="1">Belongs to the paxM FAD-dependent monooxygenase family.</text>
</comment>
<evidence type="ECO:0000259" key="7">
    <source>
        <dbReference type="Pfam" id="PF01494"/>
    </source>
</evidence>
<dbReference type="InterPro" id="IPR050493">
    <property type="entry name" value="FAD-dep_Monooxygenase_BioMet"/>
</dbReference>
<feature type="compositionally biased region" description="Basic and acidic residues" evidence="6">
    <location>
        <begin position="466"/>
        <end position="477"/>
    </location>
</feature>
<dbReference type="STRING" id="86049.A0A1C1CZY9"/>
<feature type="domain" description="FAD-binding" evidence="7">
    <location>
        <begin position="78"/>
        <end position="430"/>
    </location>
</feature>
<keyword evidence="2" id="KW-0285">Flavoprotein</keyword>
<dbReference type="InterPro" id="IPR002938">
    <property type="entry name" value="FAD-bd"/>
</dbReference>
<feature type="region of interest" description="Disordered" evidence="6">
    <location>
        <begin position="466"/>
        <end position="493"/>
    </location>
</feature>
<dbReference type="EMBL" id="LGRB01000006">
    <property type="protein sequence ID" value="OCT54123.1"/>
    <property type="molecule type" value="Genomic_DNA"/>
</dbReference>
<dbReference type="FunFam" id="3.50.50.60:FF:000115">
    <property type="entry name" value="Salicylate hydroxylase, putative"/>
    <property type="match status" value="1"/>
</dbReference>
<dbReference type="Proteomes" id="UP000094526">
    <property type="component" value="Unassembled WGS sequence"/>
</dbReference>
<evidence type="ECO:0000256" key="2">
    <source>
        <dbReference type="ARBA" id="ARBA00022630"/>
    </source>
</evidence>
<gene>
    <name evidence="8" type="primary">mhbM</name>
    <name evidence="8" type="ORF">CLCR_00173</name>
</gene>
<dbReference type="Pfam" id="PF01494">
    <property type="entry name" value="FAD_binding_3"/>
    <property type="match status" value="1"/>
</dbReference>
<reference evidence="9" key="1">
    <citation type="submission" date="2015-07" db="EMBL/GenBank/DDBJ databases">
        <authorList>
            <person name="Teixeira M.M."/>
            <person name="Souza R.C."/>
            <person name="Almeida L.G."/>
            <person name="Vicente V.A."/>
            <person name="de Hoog S."/>
            <person name="Bocca A.L."/>
            <person name="de Almeida S.R."/>
            <person name="Vasconcelos A.T."/>
            <person name="Felipe M.S."/>
        </authorList>
    </citation>
    <scope>NUCLEOTIDE SEQUENCE [LARGE SCALE GENOMIC DNA]</scope>
    <source>
        <strain evidence="9">KSF</strain>
    </source>
</reference>
<keyword evidence="9" id="KW-1185">Reference proteome</keyword>
<name>A0A1C1CZY9_9EURO</name>
<comment type="caution">
    <text evidence="8">The sequence shown here is derived from an EMBL/GenBank/DDBJ whole genome shotgun (WGS) entry which is preliminary data.</text>
</comment>
<dbReference type="OrthoDB" id="420606at2759"/>
<protein>
    <submittedName>
        <fullName evidence="8">3-hydroxybenzoate 6-hydroxylase</fullName>
    </submittedName>
</protein>
<dbReference type="AlphaFoldDB" id="A0A1C1CZY9"/>
<dbReference type="VEuPathDB" id="FungiDB:CLCR_00173"/>
<dbReference type="VEuPathDB" id="FungiDB:G647_02576"/>
<sequence>MVEILSGVVAVNGQAKPQPIMGVTPVKEEFIQIPEVASYPTGSLDFLVKLQKEEQKRLKAMQASSLINQAELSAVRLSIIIVGAGLGGLAAAIALARKGHTVTVFEQAPALAEVGAGIQIPSNSSRLLLKWGLRPFLGDKVVEPEDIKFRRWENGTPIGLTKLIPDFQENFDAPYYVVHRAHFHDAMYQLALQLGVQVQINSKVVDYDAEKPSITTEHGQSFTADLIICSDGVKSVGRPKVLGGVDQPALRTGFAAYRATVNVEEMKLHPELVELLAKPGLNLWIGNLRHVMTYTIAGGKSFNMVLSHPDRSDPATWNQRSPAEILTDMRSHFHGWDPRLTKIIDMIKTTLKWPLVSGSALPRWVAPSNQLLIMGDAAHAMVPYMSEGAAMAVEDAAALAEAIDLVSTAKELPEALHVWETVRIKRTSQMQEASLINGKLWHFADGPVQRAPDQWQAVAFRGRARAEGARRGHEARGGRQTVRHQPEPVERSDDSEMVLWLRCGGGDQAGVGEASAEIEIECEHGEWRSERPLNPPHHDRKKSKGPC</sequence>
<keyword evidence="3" id="KW-0274">FAD</keyword>
<evidence type="ECO:0000313" key="8">
    <source>
        <dbReference type="EMBL" id="OCT54123.1"/>
    </source>
</evidence>
<accession>A0A1C1CZY9</accession>
<proteinExistence type="inferred from homology"/>
<organism evidence="8 9">
    <name type="scientific">Cladophialophora carrionii</name>
    <dbReference type="NCBI Taxonomy" id="86049"/>
    <lineage>
        <taxon>Eukaryota</taxon>
        <taxon>Fungi</taxon>
        <taxon>Dikarya</taxon>
        <taxon>Ascomycota</taxon>
        <taxon>Pezizomycotina</taxon>
        <taxon>Eurotiomycetes</taxon>
        <taxon>Chaetothyriomycetidae</taxon>
        <taxon>Chaetothyriales</taxon>
        <taxon>Herpotrichiellaceae</taxon>
        <taxon>Cladophialophora</taxon>
    </lineage>
</organism>
<keyword evidence="4" id="KW-0560">Oxidoreductase</keyword>
<evidence type="ECO:0000256" key="5">
    <source>
        <dbReference type="ARBA" id="ARBA00023033"/>
    </source>
</evidence>
<keyword evidence="5" id="KW-0503">Monooxygenase</keyword>
<dbReference type="SUPFAM" id="SSF54373">
    <property type="entry name" value="FAD-linked reductases, C-terminal domain"/>
    <property type="match status" value="1"/>
</dbReference>
<evidence type="ECO:0000256" key="4">
    <source>
        <dbReference type="ARBA" id="ARBA00023002"/>
    </source>
</evidence>
<feature type="compositionally biased region" description="Basic and acidic residues" evidence="6">
    <location>
        <begin position="484"/>
        <end position="493"/>
    </location>
</feature>
<dbReference type="PANTHER" id="PTHR13789">
    <property type="entry name" value="MONOOXYGENASE"/>
    <property type="match status" value="1"/>
</dbReference>
<dbReference type="eggNOG" id="KOG2614">
    <property type="taxonomic scope" value="Eukaryota"/>
</dbReference>
<evidence type="ECO:0000256" key="1">
    <source>
        <dbReference type="ARBA" id="ARBA00007992"/>
    </source>
</evidence>
<dbReference type="PANTHER" id="PTHR13789:SF306">
    <property type="entry name" value="HYDROXYLASE, PUTATIVE-RELATED"/>
    <property type="match status" value="1"/>
</dbReference>
<dbReference type="GO" id="GO:0004497">
    <property type="term" value="F:monooxygenase activity"/>
    <property type="evidence" value="ECO:0007669"/>
    <property type="project" value="UniProtKB-KW"/>
</dbReference>
<evidence type="ECO:0000313" key="9">
    <source>
        <dbReference type="Proteomes" id="UP000094526"/>
    </source>
</evidence>
<dbReference type="Gene3D" id="3.50.50.60">
    <property type="entry name" value="FAD/NAD(P)-binding domain"/>
    <property type="match status" value="1"/>
</dbReference>
<feature type="compositionally biased region" description="Basic residues" evidence="6">
    <location>
        <begin position="538"/>
        <end position="547"/>
    </location>
</feature>